<dbReference type="SMART" id="SM00382">
    <property type="entry name" value="AAA"/>
    <property type="match status" value="2"/>
</dbReference>
<evidence type="ECO:0000256" key="10">
    <source>
        <dbReference type="SAM" id="Phobius"/>
    </source>
</evidence>
<keyword evidence="6" id="KW-0547">Nucleotide-binding</keyword>
<dbReference type="FunFam" id="3.40.50.300:FF:000997">
    <property type="entry name" value="Multidrug resistance-associated protein 1"/>
    <property type="match status" value="1"/>
</dbReference>
<dbReference type="GO" id="GO:0005524">
    <property type="term" value="F:ATP binding"/>
    <property type="evidence" value="ECO:0007669"/>
    <property type="project" value="UniProtKB-KW"/>
</dbReference>
<evidence type="ECO:0000256" key="9">
    <source>
        <dbReference type="ARBA" id="ARBA00023136"/>
    </source>
</evidence>
<feature type="transmembrane region" description="Helical" evidence="10">
    <location>
        <begin position="870"/>
        <end position="888"/>
    </location>
</feature>
<name>A0A817QLQ5_9BILA</name>
<evidence type="ECO:0000256" key="3">
    <source>
        <dbReference type="ARBA" id="ARBA00022448"/>
    </source>
</evidence>
<keyword evidence="5" id="KW-0677">Repeat</keyword>
<comment type="similarity">
    <text evidence="2">Belongs to the ABC transporter superfamily. ABCC family. Conjugate transporter (TC 3.A.1.208) subfamily.</text>
</comment>
<dbReference type="PANTHER" id="PTHR24223">
    <property type="entry name" value="ATP-BINDING CASSETTE SUB-FAMILY C"/>
    <property type="match status" value="1"/>
</dbReference>
<dbReference type="InterPro" id="IPR027417">
    <property type="entry name" value="P-loop_NTPase"/>
</dbReference>
<evidence type="ECO:0000259" key="12">
    <source>
        <dbReference type="PROSITE" id="PS50929"/>
    </source>
</evidence>
<dbReference type="PROSITE" id="PS00211">
    <property type="entry name" value="ABC_TRANSPORTER_1"/>
    <property type="match status" value="1"/>
</dbReference>
<feature type="domain" description="ABC transporter" evidence="11">
    <location>
        <begin position="419"/>
        <end position="644"/>
    </location>
</feature>
<keyword evidence="4 10" id="KW-0812">Transmembrane</keyword>
<dbReference type="SUPFAM" id="SSF52540">
    <property type="entry name" value="P-loop containing nucleoside triphosphate hydrolases"/>
    <property type="match status" value="2"/>
</dbReference>
<evidence type="ECO:0000256" key="2">
    <source>
        <dbReference type="ARBA" id="ARBA00009726"/>
    </source>
</evidence>
<reference evidence="13" key="1">
    <citation type="submission" date="2021-02" db="EMBL/GenBank/DDBJ databases">
        <authorList>
            <person name="Nowell W R."/>
        </authorList>
    </citation>
    <scope>NUCLEOTIDE SEQUENCE</scope>
</reference>
<dbReference type="PROSITE" id="PS50929">
    <property type="entry name" value="ABC_TM1F"/>
    <property type="match status" value="2"/>
</dbReference>
<keyword evidence="7" id="KW-0067">ATP-binding</keyword>
<feature type="domain" description="ABC transporter" evidence="11">
    <location>
        <begin position="1015"/>
        <end position="1243"/>
    </location>
</feature>
<dbReference type="GO" id="GO:0016020">
    <property type="term" value="C:membrane"/>
    <property type="evidence" value="ECO:0007669"/>
    <property type="project" value="UniProtKB-SubCell"/>
</dbReference>
<dbReference type="EMBL" id="CAJOBP010007117">
    <property type="protein sequence ID" value="CAF4507709.1"/>
    <property type="molecule type" value="Genomic_DNA"/>
</dbReference>
<feature type="transmembrane region" description="Helical" evidence="10">
    <location>
        <begin position="909"/>
        <end position="942"/>
    </location>
</feature>
<dbReference type="FunFam" id="1.20.1560.10:FF:000013">
    <property type="entry name" value="ABC transporter C family member 2"/>
    <property type="match status" value="1"/>
</dbReference>
<organism evidence="13 15">
    <name type="scientific">Rotaria socialis</name>
    <dbReference type="NCBI Taxonomy" id="392032"/>
    <lineage>
        <taxon>Eukaryota</taxon>
        <taxon>Metazoa</taxon>
        <taxon>Spiralia</taxon>
        <taxon>Gnathifera</taxon>
        <taxon>Rotifera</taxon>
        <taxon>Eurotatoria</taxon>
        <taxon>Bdelloidea</taxon>
        <taxon>Philodinida</taxon>
        <taxon>Philodinidae</taxon>
        <taxon>Rotaria</taxon>
    </lineage>
</organism>
<dbReference type="SUPFAM" id="SSF90123">
    <property type="entry name" value="ABC transporter transmembrane region"/>
    <property type="match status" value="2"/>
</dbReference>
<feature type="transmembrane region" description="Helical" evidence="10">
    <location>
        <begin position="325"/>
        <end position="347"/>
    </location>
</feature>
<proteinExistence type="inferred from homology"/>
<dbReference type="Gene3D" id="1.20.1560.10">
    <property type="entry name" value="ABC transporter type 1, transmembrane domain"/>
    <property type="match status" value="2"/>
</dbReference>
<protein>
    <submittedName>
        <fullName evidence="13">Uncharacterized protein</fullName>
    </submittedName>
</protein>
<dbReference type="Pfam" id="PF00664">
    <property type="entry name" value="ABC_membrane"/>
    <property type="match status" value="2"/>
</dbReference>
<comment type="caution">
    <text evidence="13">The sequence shown here is derived from an EMBL/GenBank/DDBJ whole genome shotgun (WGS) entry which is preliminary data.</text>
</comment>
<evidence type="ECO:0000313" key="15">
    <source>
        <dbReference type="Proteomes" id="UP000663825"/>
    </source>
</evidence>
<dbReference type="Proteomes" id="UP000663873">
    <property type="component" value="Unassembled WGS sequence"/>
</dbReference>
<dbReference type="InterPro" id="IPR003593">
    <property type="entry name" value="AAA+_ATPase"/>
</dbReference>
<evidence type="ECO:0000256" key="4">
    <source>
        <dbReference type="ARBA" id="ARBA00022692"/>
    </source>
</evidence>
<evidence type="ECO:0000313" key="14">
    <source>
        <dbReference type="EMBL" id="CAF4507709.1"/>
    </source>
</evidence>
<evidence type="ECO:0000256" key="1">
    <source>
        <dbReference type="ARBA" id="ARBA00004141"/>
    </source>
</evidence>
<dbReference type="AlphaFoldDB" id="A0A817QLQ5"/>
<dbReference type="CDD" id="cd18580">
    <property type="entry name" value="ABC_6TM_ABCC_D2"/>
    <property type="match status" value="1"/>
</dbReference>
<accession>A0A817QLQ5</accession>
<dbReference type="Proteomes" id="UP000663825">
    <property type="component" value="Unassembled WGS sequence"/>
</dbReference>
<evidence type="ECO:0000259" key="11">
    <source>
        <dbReference type="PROSITE" id="PS50893"/>
    </source>
</evidence>
<dbReference type="CDD" id="cd03244">
    <property type="entry name" value="ABCC_MRP_domain2"/>
    <property type="match status" value="1"/>
</dbReference>
<feature type="transmembrane region" description="Helical" evidence="10">
    <location>
        <begin position="141"/>
        <end position="160"/>
    </location>
</feature>
<dbReference type="PANTHER" id="PTHR24223:SF456">
    <property type="entry name" value="MULTIDRUG RESISTANCE-ASSOCIATED PROTEIN LETHAL(2)03659"/>
    <property type="match status" value="1"/>
</dbReference>
<dbReference type="InterPro" id="IPR011527">
    <property type="entry name" value="ABC1_TM_dom"/>
</dbReference>
<feature type="transmembrane region" description="Helical" evidence="10">
    <location>
        <begin position="948"/>
        <end position="964"/>
    </location>
</feature>
<dbReference type="GO" id="GO:0016887">
    <property type="term" value="F:ATP hydrolysis activity"/>
    <property type="evidence" value="ECO:0007669"/>
    <property type="project" value="InterPro"/>
</dbReference>
<dbReference type="FunFam" id="3.40.50.300:FF:000163">
    <property type="entry name" value="Multidrug resistance-associated protein member 4"/>
    <property type="match status" value="1"/>
</dbReference>
<dbReference type="Gene3D" id="3.40.50.300">
    <property type="entry name" value="P-loop containing nucleotide triphosphate hydrolases"/>
    <property type="match status" value="2"/>
</dbReference>
<dbReference type="InterPro" id="IPR036640">
    <property type="entry name" value="ABC1_TM_sf"/>
</dbReference>
<feature type="domain" description="ABC transmembrane type-1" evidence="12">
    <location>
        <begin position="104"/>
        <end position="375"/>
    </location>
</feature>
<dbReference type="GO" id="GO:0140359">
    <property type="term" value="F:ABC-type transporter activity"/>
    <property type="evidence" value="ECO:0007669"/>
    <property type="project" value="InterPro"/>
</dbReference>
<comment type="subcellular location">
    <subcellularLocation>
        <location evidence="1">Membrane</location>
        <topology evidence="1">Multi-pass membrane protein</topology>
    </subcellularLocation>
</comment>
<dbReference type="InterPro" id="IPR050173">
    <property type="entry name" value="ABC_transporter_C-like"/>
</dbReference>
<dbReference type="CDD" id="cd03250">
    <property type="entry name" value="ABCC_MRP_domain1"/>
    <property type="match status" value="1"/>
</dbReference>
<feature type="transmembrane region" description="Helical" evidence="10">
    <location>
        <begin position="230"/>
        <end position="257"/>
    </location>
</feature>
<evidence type="ECO:0000256" key="6">
    <source>
        <dbReference type="ARBA" id="ARBA00022741"/>
    </source>
</evidence>
<dbReference type="InterPro" id="IPR003439">
    <property type="entry name" value="ABC_transporter-like_ATP-bd"/>
</dbReference>
<evidence type="ECO:0000256" key="5">
    <source>
        <dbReference type="ARBA" id="ARBA00022737"/>
    </source>
</evidence>
<dbReference type="PROSITE" id="PS50893">
    <property type="entry name" value="ABC_TRANSPORTER_2"/>
    <property type="match status" value="2"/>
</dbReference>
<dbReference type="InterPro" id="IPR044746">
    <property type="entry name" value="ABCC_6TM_D1"/>
</dbReference>
<dbReference type="OrthoDB" id="6500128at2759"/>
<dbReference type="Pfam" id="PF00005">
    <property type="entry name" value="ABC_tran"/>
    <property type="match status" value="2"/>
</dbReference>
<feature type="transmembrane region" description="Helical" evidence="10">
    <location>
        <begin position="691"/>
        <end position="718"/>
    </location>
</feature>
<evidence type="ECO:0000313" key="16">
    <source>
        <dbReference type="Proteomes" id="UP000663873"/>
    </source>
</evidence>
<feature type="transmembrane region" description="Helical" evidence="10">
    <location>
        <begin position="825"/>
        <end position="850"/>
    </location>
</feature>
<keyword evidence="8 10" id="KW-1133">Transmembrane helix</keyword>
<sequence length="1243" mass="141164">MDEKQFLIDKKSDSLNGSNETKHESSRLEWAESSWLRWGHLIYFSWIIPVIKSGYKRTLTIDDLDQLPTDDTALVLMQKFLCYDWKTTRVSIAIIKIFWKELTISGLLLLPYMFGRMAVPLIMRQIILLITDHQTSSSLRYVYPVIFLLCVIVSPCFLYQSTFRVTRIGLRIRHGLQSLIYMRLLSNKNLSLQQITSARMINLVGTDASQFLDCSTYFHFLWEAPMEFLIGFYLIYSIIGFLPALCGYLLFFFVILVQIICSRTLSEYHDNIAKCADKRIQVLSEMINAFHIVKMNNWEDLAEKRVDSMREQEFSTIRKASLIRALNMGLFFASMPLISLATIYGIWLTNGSFVSIDIFTAMSFYGVLRSPVTSFLPIAIEKTLQLRVAVKRIDQFLKESQQQTLEPAYTDQYQQSGKVTLQNACFSWNNNEIHLPPMNIDIESGSLVGIVGNVGSGKSSFFAAILGQMHLVDGEIFTNGSSFSYASQSPWIFVDTVRTNIILDKPFYKERYMNVLRACCLNADLESLGPTADLTMIGDKGINLSGGQRARISLARALYIDADIYLFDDPLASVDNKVAKQIYDQSIGPHGLLKNKTRLLITHQTKYLIDSDQILYFDHGLVRCELPSNAYQVELEKIPLIDEDTNIKPATANILDVEQSHIDHQSIIQDETSIKSTVNWSVWAYLFSQSFFGWFAFAFLIVLLLSGEILCEIANILLALLLNKLEMNASHTRPTPSIYLYVNLTNMVLSLVSAILFFRIILDGTNALEKKMVHALFNTSIRFYESNPSGRILSRASRDQQVVDEILPATLFDSVQSLLMSMGSIIVIGVINPWIFPVLIPLFGICVVLHHIYARSNHQVKHLESVARSPVYSLLASSLNGLMTIRALKNKDYFIKLFHNRIDANTRSYLALIGVSQWFGLYLDLLNNIFTVIATLLCLILKDQLNPALSVLLLSYTITIRAFLQRGIRQGVESQILMTSAERIYGYSQLPQEEDFGGEHGLIETSPDWPDLGTVEFCNYSFRYRSTRETALRDLCLRIEPNEKIGIIGRTGAGKSSLFQALFRFTDRSLITGHILIDGVDISRITLKHLRTHISIIPQQAFLFSSSLRSNLDPFNHYSDEQCWKALEDVQLKKFVSDHSERLLLPIAESGINLSAGQRQLVAAARAILKQSKILLIDEATANVDPATDTFIQQLIAHRFQDRTVLMIAHRLNTVIQSDRILVLKNGQLENLDVPQNILHDYQ</sequence>
<keyword evidence="9 10" id="KW-0472">Membrane</keyword>
<evidence type="ECO:0000313" key="13">
    <source>
        <dbReference type="EMBL" id="CAF3207713.1"/>
    </source>
</evidence>
<feature type="transmembrane region" description="Helical" evidence="10">
    <location>
        <begin position="109"/>
        <end position="129"/>
    </location>
</feature>
<feature type="transmembrane region" description="Helical" evidence="10">
    <location>
        <begin position="738"/>
        <end position="762"/>
    </location>
</feature>
<evidence type="ECO:0000256" key="7">
    <source>
        <dbReference type="ARBA" id="ARBA00022840"/>
    </source>
</evidence>
<keyword evidence="16" id="KW-1185">Reference proteome</keyword>
<feature type="domain" description="ABC transmembrane type-1" evidence="12">
    <location>
        <begin position="698"/>
        <end position="966"/>
    </location>
</feature>
<dbReference type="EMBL" id="CAJNXB010001984">
    <property type="protein sequence ID" value="CAF3207713.1"/>
    <property type="molecule type" value="Genomic_DNA"/>
</dbReference>
<dbReference type="InterPro" id="IPR017871">
    <property type="entry name" value="ABC_transporter-like_CS"/>
</dbReference>
<keyword evidence="3" id="KW-0813">Transport</keyword>
<dbReference type="CDD" id="cd18579">
    <property type="entry name" value="ABC_6TM_ABCC_D1"/>
    <property type="match status" value="1"/>
</dbReference>
<dbReference type="InterPro" id="IPR044726">
    <property type="entry name" value="ABCC_6TM_D2"/>
</dbReference>
<evidence type="ECO:0000256" key="8">
    <source>
        <dbReference type="ARBA" id="ARBA00022989"/>
    </source>
</evidence>
<gene>
    <name evidence="13" type="ORF">TIS948_LOCUS12965</name>
    <name evidence="14" type="ORF">UJA718_LOCUS26778</name>
</gene>